<keyword evidence="4" id="KW-1185">Reference proteome</keyword>
<evidence type="ECO:0000313" key="4">
    <source>
        <dbReference type="Proteomes" id="UP000023152"/>
    </source>
</evidence>
<gene>
    <name evidence="3" type="ORF">RFI_10496</name>
</gene>
<name>X6NMK9_RETFI</name>
<feature type="compositionally biased region" description="Polar residues" evidence="1">
    <location>
        <begin position="94"/>
        <end position="112"/>
    </location>
</feature>
<evidence type="ECO:0000256" key="1">
    <source>
        <dbReference type="SAM" id="MobiDB-lite"/>
    </source>
</evidence>
<dbReference type="AlphaFoldDB" id="X6NMK9"/>
<comment type="caution">
    <text evidence="3">The sequence shown here is derived from an EMBL/GenBank/DDBJ whole genome shotgun (WGS) entry which is preliminary data.</text>
</comment>
<feature type="region of interest" description="Disordered" evidence="1">
    <location>
        <begin position="34"/>
        <end position="126"/>
    </location>
</feature>
<dbReference type="Proteomes" id="UP000023152">
    <property type="component" value="Unassembled WGS sequence"/>
</dbReference>
<reference evidence="3 4" key="1">
    <citation type="journal article" date="2013" name="Curr. Biol.">
        <title>The Genome of the Foraminiferan Reticulomyxa filosa.</title>
        <authorList>
            <person name="Glockner G."/>
            <person name="Hulsmann N."/>
            <person name="Schleicher M."/>
            <person name="Noegel A.A."/>
            <person name="Eichinger L."/>
            <person name="Gallinger C."/>
            <person name="Pawlowski J."/>
            <person name="Sierra R."/>
            <person name="Euteneuer U."/>
            <person name="Pillet L."/>
            <person name="Moustafa A."/>
            <person name="Platzer M."/>
            <person name="Groth M."/>
            <person name="Szafranski K."/>
            <person name="Schliwa M."/>
        </authorList>
    </citation>
    <scope>NUCLEOTIDE SEQUENCE [LARGE SCALE GENOMIC DNA]</scope>
</reference>
<keyword evidence="2" id="KW-0812">Transmembrane</keyword>
<dbReference type="EMBL" id="ASPP01007730">
    <property type="protein sequence ID" value="ETO26637.1"/>
    <property type="molecule type" value="Genomic_DNA"/>
</dbReference>
<feature type="compositionally biased region" description="Polar residues" evidence="1">
    <location>
        <begin position="54"/>
        <end position="63"/>
    </location>
</feature>
<evidence type="ECO:0000313" key="3">
    <source>
        <dbReference type="EMBL" id="ETO26637.1"/>
    </source>
</evidence>
<keyword evidence="2" id="KW-1133">Transmembrane helix</keyword>
<accession>X6NMK9</accession>
<proteinExistence type="predicted"/>
<keyword evidence="2" id="KW-0472">Membrane</keyword>
<organism evidence="3 4">
    <name type="scientific">Reticulomyxa filosa</name>
    <dbReference type="NCBI Taxonomy" id="46433"/>
    <lineage>
        <taxon>Eukaryota</taxon>
        <taxon>Sar</taxon>
        <taxon>Rhizaria</taxon>
        <taxon>Retaria</taxon>
        <taxon>Foraminifera</taxon>
        <taxon>Monothalamids</taxon>
        <taxon>Reticulomyxidae</taxon>
        <taxon>Reticulomyxa</taxon>
    </lineage>
</organism>
<evidence type="ECO:0000256" key="2">
    <source>
        <dbReference type="SAM" id="Phobius"/>
    </source>
</evidence>
<protein>
    <submittedName>
        <fullName evidence="3">Uncharacterized protein</fullName>
    </submittedName>
</protein>
<feature type="transmembrane region" description="Helical" evidence="2">
    <location>
        <begin position="628"/>
        <end position="652"/>
    </location>
</feature>
<sequence>MFVIPTQMSVPPGPEEDLESVLLLQTEYTMLPAPFPMAPSIREQQRQQQQQQQGTAQFNSNKALSAPEDPTKKRYSESGLPPRPQDDDDEEDSQIQMQSHAQSQHANPNTLPLKNRTKKHSREKSNIGLLGTVYDVDGGENEETSNQVGLVPGILTEASLSGDLYAPLVERLRLEKITVELQKGLRLSQTHLTSEQQEVFAELLKEYQLTRKKELCTKLVESEREEKNAIEFLQQISSNHASLENRIRPQMKQLLYQQTRLEYFLNCKLEQLSERQLNGMMNDLSYYQKYIKELNQTLQAMNTVRSKCETSIRQCLQTRVSYETAIRQNRDKTEQLQQKMQTQMNQFVSEIKKLLPETKVWSDKEKKKKKDFVKNSIGEQFNWLNVFNILSDFEKSTVAKSGDSLVNVLSAEDERLTHEFGLLAFRLSTIPTFDYVNRLTEIFQLSYIYQHDKLKEFFQYFVRFAIQTFIELSYAHSCFVENNQKAITEQLPRMETIKYIAELTHNQSKNNQSGLQKELAIIQQYLEKLPDRDAVVGQVGRHLTADVTVAAQINAAQELQIPILAKQRVKDWIAAIVGGFDKQTKNGKDEKSASKLLQNTNDDTMAHIDVNRATGIVLNQKSKRLNDFFLEIICLYFFMLIFLVAEFVDYMFGCVCKCMYDFRTN</sequence>